<organism evidence="1 2">
    <name type="scientific">Escherichia coli</name>
    <dbReference type="NCBI Taxonomy" id="562"/>
    <lineage>
        <taxon>Bacteria</taxon>
        <taxon>Pseudomonadati</taxon>
        <taxon>Pseudomonadota</taxon>
        <taxon>Gammaproteobacteria</taxon>
        <taxon>Enterobacterales</taxon>
        <taxon>Enterobacteriaceae</taxon>
        <taxon>Escherichia</taxon>
    </lineage>
</organism>
<evidence type="ECO:0000313" key="1">
    <source>
        <dbReference type="EMBL" id="BBF54776.1"/>
    </source>
</evidence>
<sequence>MNELINSSIIKMTSIEIAELVGSRPDNVKISIERLAKSGVIQLPALQVFEKNQ</sequence>
<gene>
    <name evidence="1" type="ORF">E2863_03310</name>
</gene>
<protein>
    <recommendedName>
        <fullName evidence="3">DNA-binding protein</fullName>
    </recommendedName>
</protein>
<evidence type="ECO:0000313" key="2">
    <source>
        <dbReference type="Proteomes" id="UP000281900"/>
    </source>
</evidence>
<dbReference type="EMBL" id="AP018802">
    <property type="protein sequence ID" value="BBF54776.1"/>
    <property type="molecule type" value="Genomic_DNA"/>
</dbReference>
<name>A0AB33I006_ECOLX</name>
<reference evidence="1 2" key="1">
    <citation type="submission" date="2018-07" db="EMBL/GenBank/DDBJ databases">
        <title>Genomic analysis of colistin resistant EHEC isolated from cattle in Japan.</title>
        <authorList>
            <person name="Kusumoto M."/>
            <person name="Misumi W."/>
            <person name="Ogura Y."/>
            <person name="Hayashi T."/>
            <person name="Akiba M."/>
        </authorList>
    </citation>
    <scope>NUCLEOTIDE SEQUENCE [LARGE SCALE GENOMIC DNA]</scope>
    <source>
        <strain evidence="1 2">E2863</strain>
    </source>
</reference>
<proteinExistence type="predicted"/>
<accession>A0AB33I006</accession>
<dbReference type="Proteomes" id="UP000281900">
    <property type="component" value="Chromosome"/>
</dbReference>
<dbReference type="AlphaFoldDB" id="A0AB33I006"/>
<evidence type="ECO:0008006" key="3">
    <source>
        <dbReference type="Google" id="ProtNLM"/>
    </source>
</evidence>